<evidence type="ECO:0000313" key="1">
    <source>
        <dbReference type="EMBL" id="MPN26583.1"/>
    </source>
</evidence>
<reference evidence="1" key="1">
    <citation type="submission" date="2019-08" db="EMBL/GenBank/DDBJ databases">
        <authorList>
            <person name="Kucharzyk K."/>
            <person name="Murdoch R.W."/>
            <person name="Higgins S."/>
            <person name="Loffler F."/>
        </authorList>
    </citation>
    <scope>NUCLEOTIDE SEQUENCE</scope>
</reference>
<organism evidence="1">
    <name type="scientific">bioreactor metagenome</name>
    <dbReference type="NCBI Taxonomy" id="1076179"/>
    <lineage>
        <taxon>unclassified sequences</taxon>
        <taxon>metagenomes</taxon>
        <taxon>ecological metagenomes</taxon>
    </lineage>
</organism>
<accession>A0A645GSH7</accession>
<dbReference type="EMBL" id="VSSQ01076152">
    <property type="protein sequence ID" value="MPN26583.1"/>
    <property type="molecule type" value="Genomic_DNA"/>
</dbReference>
<gene>
    <name evidence="1" type="ORF">SDC9_174008</name>
</gene>
<proteinExistence type="predicted"/>
<dbReference type="AlphaFoldDB" id="A0A645GSH7"/>
<comment type="caution">
    <text evidence="1">The sequence shown here is derived from an EMBL/GenBank/DDBJ whole genome shotgun (WGS) entry which is preliminary data.</text>
</comment>
<protein>
    <submittedName>
        <fullName evidence="1">Uncharacterized protein</fullName>
    </submittedName>
</protein>
<sequence length="47" mass="5263">MVQYTIADEMPHTTTPDIGFKLYDCMSKFSRGNNGEVVYVGGVYKAK</sequence>
<name>A0A645GSH7_9ZZZZ</name>